<evidence type="ECO:0008006" key="4">
    <source>
        <dbReference type="Google" id="ProtNLM"/>
    </source>
</evidence>
<dbReference type="InterPro" id="IPR024422">
    <property type="entry name" value="Protein_unknown_function_OB"/>
</dbReference>
<proteinExistence type="predicted"/>
<reference evidence="3" key="1">
    <citation type="submission" date="2014-10" db="EMBL/GenBank/DDBJ databases">
        <title>Genome sequencing of Vitellibacter sp. D-24.</title>
        <authorList>
            <person name="Thevarajoo S."/>
            <person name="Selvaratnam C."/>
            <person name="Goh K.M."/>
            <person name="Chong C.S."/>
        </authorList>
    </citation>
    <scope>NUCLEOTIDE SEQUENCE [LARGE SCALE GENOMIC DNA]</scope>
    <source>
        <strain evidence="3">D-24</strain>
    </source>
</reference>
<evidence type="ECO:0000256" key="1">
    <source>
        <dbReference type="SAM" id="Phobius"/>
    </source>
</evidence>
<keyword evidence="3" id="KW-1185">Reference proteome</keyword>
<keyword evidence="1" id="KW-0472">Membrane</keyword>
<gene>
    <name evidence="2" type="ORF">LS48_11930</name>
</gene>
<accession>A0A137RFJ7</accession>
<keyword evidence="1" id="KW-1133">Transmembrane helix</keyword>
<dbReference type="Pfam" id="PF12869">
    <property type="entry name" value="tRNA_anti-like"/>
    <property type="match status" value="1"/>
</dbReference>
<dbReference type="STRING" id="1548749.LS48_11930"/>
<comment type="caution">
    <text evidence="2">The sequence shown here is derived from an EMBL/GenBank/DDBJ whole genome shotgun (WGS) entry which is preliminary data.</text>
</comment>
<keyword evidence="1" id="KW-0812">Transmembrane</keyword>
<dbReference type="OrthoDB" id="1449127at2"/>
<sequence>MKKKRLFLILILLVVIGGFMVYNYMYQDHRDIQSETSQLEITAPYLLERFKTDDGASLLNKTITVTGTITSIEEGAVTLNESVYASFHEEIPELRANIKVAIKGRCIGYDELFEIVKLDQCTLIK</sequence>
<protein>
    <recommendedName>
        <fullName evidence="4">tRNA_anti-like</fullName>
    </recommendedName>
</protein>
<dbReference type="EMBL" id="JRWG01000008">
    <property type="protein sequence ID" value="KXN98270.1"/>
    <property type="molecule type" value="Genomic_DNA"/>
</dbReference>
<dbReference type="AlphaFoldDB" id="A0A137RFJ7"/>
<dbReference type="RefSeq" id="WP_062622746.1">
    <property type="nucleotide sequence ID" value="NZ_JRWG01000008.1"/>
</dbReference>
<feature type="transmembrane region" description="Helical" evidence="1">
    <location>
        <begin position="7"/>
        <end position="26"/>
    </location>
</feature>
<evidence type="ECO:0000313" key="3">
    <source>
        <dbReference type="Proteomes" id="UP000070138"/>
    </source>
</evidence>
<reference evidence="2 3" key="2">
    <citation type="journal article" date="2016" name="Int. J. Syst. Evol. Microbiol.">
        <title>Vitellibacter aquimaris sp. nov., a marine bacterium isolated from seawater.</title>
        <authorList>
            <person name="Thevarajoo S."/>
            <person name="Selvaratnam C."/>
            <person name="Goh K.M."/>
            <person name="Hong K.W."/>
            <person name="Chan X.Y."/>
            <person name="Chan K.G."/>
            <person name="Chong C.S."/>
        </authorList>
    </citation>
    <scope>NUCLEOTIDE SEQUENCE [LARGE SCALE GENOMIC DNA]</scope>
    <source>
        <strain evidence="2 3">D-24</strain>
    </source>
</reference>
<organism evidence="2 3">
    <name type="scientific">Aequorivita aquimaris</name>
    <dbReference type="NCBI Taxonomy" id="1548749"/>
    <lineage>
        <taxon>Bacteria</taxon>
        <taxon>Pseudomonadati</taxon>
        <taxon>Bacteroidota</taxon>
        <taxon>Flavobacteriia</taxon>
        <taxon>Flavobacteriales</taxon>
        <taxon>Flavobacteriaceae</taxon>
        <taxon>Aequorivita</taxon>
    </lineage>
</organism>
<dbReference type="Proteomes" id="UP000070138">
    <property type="component" value="Unassembled WGS sequence"/>
</dbReference>
<name>A0A137RFJ7_9FLAO</name>
<evidence type="ECO:0000313" key="2">
    <source>
        <dbReference type="EMBL" id="KXN98270.1"/>
    </source>
</evidence>